<feature type="compositionally biased region" description="Low complexity" evidence="13">
    <location>
        <begin position="331"/>
        <end position="340"/>
    </location>
</feature>
<keyword evidence="16" id="KW-1185">Reference proteome</keyword>
<evidence type="ECO:0000313" key="16">
    <source>
        <dbReference type="Proteomes" id="UP000518752"/>
    </source>
</evidence>
<feature type="compositionally biased region" description="Basic residues" evidence="13">
    <location>
        <begin position="159"/>
        <end position="170"/>
    </location>
</feature>
<feature type="region of interest" description="Disordered" evidence="13">
    <location>
        <begin position="1"/>
        <end position="110"/>
    </location>
</feature>
<feature type="compositionally biased region" description="Basic residues" evidence="13">
    <location>
        <begin position="27"/>
        <end position="41"/>
    </location>
</feature>
<dbReference type="GO" id="GO:0051028">
    <property type="term" value="P:mRNA transport"/>
    <property type="evidence" value="ECO:0007669"/>
    <property type="project" value="UniProtKB-KW"/>
</dbReference>
<dbReference type="EMBL" id="JAACJN010000003">
    <property type="protein sequence ID" value="KAF5393192.1"/>
    <property type="molecule type" value="Genomic_DNA"/>
</dbReference>
<evidence type="ECO:0000256" key="12">
    <source>
        <dbReference type="ARBA" id="ARBA00023242"/>
    </source>
</evidence>
<keyword evidence="5" id="KW-0963">Cytoplasm</keyword>
<dbReference type="GO" id="GO:0035145">
    <property type="term" value="C:exon-exon junction complex"/>
    <property type="evidence" value="ECO:0007669"/>
    <property type="project" value="InterPro"/>
</dbReference>
<feature type="compositionally biased region" description="Polar residues" evidence="13">
    <location>
        <begin position="685"/>
        <end position="707"/>
    </location>
</feature>
<proteinExistence type="inferred from homology"/>
<feature type="region of interest" description="Disordered" evidence="13">
    <location>
        <begin position="537"/>
        <end position="567"/>
    </location>
</feature>
<keyword evidence="6" id="KW-0507">mRNA processing</keyword>
<comment type="similarity">
    <text evidence="3">Belongs to the CASC3 family.</text>
</comment>
<keyword evidence="9" id="KW-0694">RNA-binding</keyword>
<comment type="subcellular location">
    <subcellularLocation>
        <location evidence="2">Cytoplasm</location>
    </subcellularLocation>
    <subcellularLocation>
        <location evidence="1">Nucleus</location>
    </subcellularLocation>
</comment>
<feature type="domain" description="Btz" evidence="14">
    <location>
        <begin position="205"/>
        <end position="322"/>
    </location>
</feature>
<keyword evidence="4" id="KW-0813">Transport</keyword>
<feature type="region of interest" description="Disordered" evidence="13">
    <location>
        <begin position="308"/>
        <end position="358"/>
    </location>
</feature>
<evidence type="ECO:0000256" key="1">
    <source>
        <dbReference type="ARBA" id="ARBA00004123"/>
    </source>
</evidence>
<organism evidence="15 16">
    <name type="scientific">Collybiopsis confluens</name>
    <dbReference type="NCBI Taxonomy" id="2823264"/>
    <lineage>
        <taxon>Eukaryota</taxon>
        <taxon>Fungi</taxon>
        <taxon>Dikarya</taxon>
        <taxon>Basidiomycota</taxon>
        <taxon>Agaricomycotina</taxon>
        <taxon>Agaricomycetes</taxon>
        <taxon>Agaricomycetidae</taxon>
        <taxon>Agaricales</taxon>
        <taxon>Marasmiineae</taxon>
        <taxon>Omphalotaceae</taxon>
        <taxon>Collybiopsis</taxon>
    </lineage>
</organism>
<evidence type="ECO:0000256" key="5">
    <source>
        <dbReference type="ARBA" id="ARBA00022490"/>
    </source>
</evidence>
<name>A0A8H5I124_9AGAR</name>
<dbReference type="GO" id="GO:0006417">
    <property type="term" value="P:regulation of translation"/>
    <property type="evidence" value="ECO:0007669"/>
    <property type="project" value="UniProtKB-KW"/>
</dbReference>
<dbReference type="GO" id="GO:0006397">
    <property type="term" value="P:mRNA processing"/>
    <property type="evidence" value="ECO:0007669"/>
    <property type="project" value="UniProtKB-KW"/>
</dbReference>
<feature type="compositionally biased region" description="Basic and acidic residues" evidence="13">
    <location>
        <begin position="538"/>
        <end position="554"/>
    </location>
</feature>
<dbReference type="AlphaFoldDB" id="A0A8H5I124"/>
<feature type="region of interest" description="Disordered" evidence="13">
    <location>
        <begin position="685"/>
        <end position="710"/>
    </location>
</feature>
<evidence type="ECO:0000256" key="3">
    <source>
        <dbReference type="ARBA" id="ARBA00009548"/>
    </source>
</evidence>
<dbReference type="GO" id="GO:0005737">
    <property type="term" value="C:cytoplasm"/>
    <property type="evidence" value="ECO:0007669"/>
    <property type="project" value="UniProtKB-SubCell"/>
</dbReference>
<feature type="compositionally biased region" description="Polar residues" evidence="13">
    <location>
        <begin position="148"/>
        <end position="158"/>
    </location>
</feature>
<dbReference type="InterPro" id="IPR018545">
    <property type="entry name" value="Btz_dom"/>
</dbReference>
<gene>
    <name evidence="15" type="ORF">D9757_001259</name>
</gene>
<evidence type="ECO:0000256" key="13">
    <source>
        <dbReference type="SAM" id="MobiDB-lite"/>
    </source>
</evidence>
<keyword evidence="10" id="KW-0866">Nonsense-mediated mRNA decay</keyword>
<accession>A0A8H5I124</accession>
<evidence type="ECO:0000256" key="10">
    <source>
        <dbReference type="ARBA" id="ARBA00023161"/>
    </source>
</evidence>
<comment type="caution">
    <text evidence="15">The sequence shown here is derived from an EMBL/GenBank/DDBJ whole genome shotgun (WGS) entry which is preliminary data.</text>
</comment>
<feature type="region of interest" description="Disordered" evidence="13">
    <location>
        <begin position="492"/>
        <end position="512"/>
    </location>
</feature>
<dbReference type="Pfam" id="PF09405">
    <property type="entry name" value="Btz"/>
    <property type="match status" value="1"/>
</dbReference>
<evidence type="ECO:0000259" key="14">
    <source>
        <dbReference type="Pfam" id="PF09405"/>
    </source>
</evidence>
<keyword evidence="11" id="KW-0508">mRNA splicing</keyword>
<feature type="compositionally biased region" description="Polar residues" evidence="13">
    <location>
        <begin position="82"/>
        <end position="99"/>
    </location>
</feature>
<feature type="compositionally biased region" description="Low complexity" evidence="13">
    <location>
        <begin position="172"/>
        <end position="181"/>
    </location>
</feature>
<evidence type="ECO:0000256" key="4">
    <source>
        <dbReference type="ARBA" id="ARBA00022448"/>
    </source>
</evidence>
<evidence type="ECO:0000256" key="8">
    <source>
        <dbReference type="ARBA" id="ARBA00022845"/>
    </source>
</evidence>
<evidence type="ECO:0000313" key="15">
    <source>
        <dbReference type="EMBL" id="KAF5393192.1"/>
    </source>
</evidence>
<sequence>MSAAVIPSTSDHRVTTPQSSELNGTLRAKRRRVARRRGRAKHGMDSDDEIEREVRTDSESEDDLSSSGSSSDSDTEPVSEDVLSNDQPRVLTPSTSQSPEGPGKEVHVVVNAHNDSFFGKSGDWSEMVAEEAARGPESLPVLDFSELDSQVLQIPTQPRRTKKSTKHGRHASTTSIPSTSPSQPPDREGHGSHEVTQNSHAQRRRSPRRAPGQTARQAYQQRLEVDPSYVPTVGEFWGHDDRLLDKDLRSLSGWWRGRWQNGFRGRGGFRGSVRGRGGYMGQVIPGSEVEQEGPLPPVDRAWTHDGFEEMKHNDDSSSYPRKPVQPQSPVRAPSAARGSYAGRGGRARGALSPSSRARRIAPLDPSRVWFMEKPEHVWTKQAESFLYFDSSSKPRAGDSATIRVKLPNQKTPVRVLIQQAPPATTFKSSGTATFNVDSEYGDRALIVRMPKHSEAAVPVAAARKSTKKSTNTQLANDSSIEDVFTVRPRLVSSKPIPLPEPTNRKSSISPPNITHNVSTSISSIDPVIQQKLEQVSIEPRKSDPAQWKQTEEAVMRNPSGNVPEDLTEDQSAIPSMHFASPQSSSPAYGSPYHYAPSLPPGVAINSVGVTYEVATGRPVYLPTPSTIYMQPTSFVPGHVHHPSSEFIPAGTPPLNGYVEYIPPRPIFPRKSARIEIRAPDGSVQNLSASVNSSTNTKEAVSPSSQLRSDAAPFSPFEQQQYLSTESSEEQYTAEGMELQHQVQDPMMGYAAYNPYYYPEPYVYNPYIDMSQVTPYEMYAPPQGTVYYH</sequence>
<dbReference type="GO" id="GO:0008380">
    <property type="term" value="P:RNA splicing"/>
    <property type="evidence" value="ECO:0007669"/>
    <property type="project" value="UniProtKB-KW"/>
</dbReference>
<protein>
    <recommendedName>
        <fullName evidence="14">Btz domain-containing protein</fullName>
    </recommendedName>
</protein>
<dbReference type="OrthoDB" id="3361414at2759"/>
<evidence type="ECO:0000256" key="11">
    <source>
        <dbReference type="ARBA" id="ARBA00023187"/>
    </source>
</evidence>
<evidence type="ECO:0000256" key="7">
    <source>
        <dbReference type="ARBA" id="ARBA00022816"/>
    </source>
</evidence>
<dbReference type="GO" id="GO:0000184">
    <property type="term" value="P:nuclear-transcribed mRNA catabolic process, nonsense-mediated decay"/>
    <property type="evidence" value="ECO:0007669"/>
    <property type="project" value="UniProtKB-KW"/>
</dbReference>
<evidence type="ECO:0000256" key="6">
    <source>
        <dbReference type="ARBA" id="ARBA00022664"/>
    </source>
</evidence>
<keyword evidence="7" id="KW-0509">mRNA transport</keyword>
<evidence type="ECO:0000256" key="2">
    <source>
        <dbReference type="ARBA" id="ARBA00004496"/>
    </source>
</evidence>
<dbReference type="GO" id="GO:0003729">
    <property type="term" value="F:mRNA binding"/>
    <property type="evidence" value="ECO:0007669"/>
    <property type="project" value="InterPro"/>
</dbReference>
<keyword evidence="8" id="KW-0810">Translation regulation</keyword>
<feature type="region of interest" description="Disordered" evidence="13">
    <location>
        <begin position="148"/>
        <end position="223"/>
    </location>
</feature>
<keyword evidence="12" id="KW-0539">Nucleus</keyword>
<dbReference type="Proteomes" id="UP000518752">
    <property type="component" value="Unassembled WGS sequence"/>
</dbReference>
<evidence type="ECO:0000256" key="9">
    <source>
        <dbReference type="ARBA" id="ARBA00022884"/>
    </source>
</evidence>
<reference evidence="15 16" key="1">
    <citation type="journal article" date="2020" name="ISME J.">
        <title>Uncovering the hidden diversity of litter-decomposition mechanisms in mushroom-forming fungi.</title>
        <authorList>
            <person name="Floudas D."/>
            <person name="Bentzer J."/>
            <person name="Ahren D."/>
            <person name="Johansson T."/>
            <person name="Persson P."/>
            <person name="Tunlid A."/>
        </authorList>
    </citation>
    <scope>NUCLEOTIDE SEQUENCE [LARGE SCALE GENOMIC DNA]</scope>
    <source>
        <strain evidence="15 16">CBS 406.79</strain>
    </source>
</reference>